<reference evidence="1 2" key="1">
    <citation type="journal article" date="2020" name="Appl. Environ. Microbiol.">
        <title>Genomic Characteristics of a Novel Species of Ammonia-Oxidizing Archaea from the Jiulong River Estuary.</title>
        <authorList>
            <person name="Zou D."/>
            <person name="Wan R."/>
            <person name="Han L."/>
            <person name="Xu M.N."/>
            <person name="Liu Y."/>
            <person name="Liu H."/>
            <person name="Kao S.J."/>
            <person name="Li M."/>
        </authorList>
    </citation>
    <scope>NUCLEOTIDE SEQUENCE [LARGE SCALE GENOMIC DNA]</scope>
    <source>
        <strain evidence="1">W1bin1</strain>
    </source>
</reference>
<gene>
    <name evidence="1" type="ORF">H2B03_02635</name>
</gene>
<dbReference type="EMBL" id="JACEMZ010000009">
    <property type="protein sequence ID" value="MBA4452057.1"/>
    <property type="molecule type" value="Genomic_DNA"/>
</dbReference>
<accession>A0AC60VXS9</accession>
<sequence length="184" mass="21371">MITSSGPSQNAFSGMPALTENDIIEYVKERFEEVKQDCTMGNLVTFHSNNKYLLLAHNQEKVNALGNIVANHKKIKTAEVIYNYENYLIETLNCTPTVKTHTNVLMHIFGFFGKFLNQKEKKTILRLIKQYRKNQVNLGQVLDKIEPITYQFNNMYLVSQTYFLLYADSNNDSIFEKYENSHPL</sequence>
<protein>
    <submittedName>
        <fullName evidence="1">YbgA family protein</fullName>
    </submittedName>
</protein>
<name>A0AC60VXS9_9ARCH</name>
<organism evidence="1 2">
    <name type="scientific">Candidatus Nitrosomaritimum aestuariumsis</name>
    <dbReference type="NCBI Taxonomy" id="3342354"/>
    <lineage>
        <taxon>Archaea</taxon>
        <taxon>Nitrososphaerota</taxon>
        <taxon>Nitrososphaeria</taxon>
        <taxon>Nitrosopumilales</taxon>
        <taxon>Nitrosopumilaceae</taxon>
        <taxon>Candidatus Nitrosomaritimum</taxon>
    </lineage>
</organism>
<comment type="caution">
    <text evidence="1">The sequence shown here is derived from an EMBL/GenBank/DDBJ whole genome shotgun (WGS) entry which is preliminary data.</text>
</comment>
<proteinExistence type="predicted"/>
<dbReference type="Proteomes" id="UP000559653">
    <property type="component" value="Unassembled WGS sequence"/>
</dbReference>
<evidence type="ECO:0000313" key="1">
    <source>
        <dbReference type="EMBL" id="MBA4452057.1"/>
    </source>
</evidence>
<evidence type="ECO:0000313" key="2">
    <source>
        <dbReference type="Proteomes" id="UP000559653"/>
    </source>
</evidence>